<organism evidence="7 8">
    <name type="scientific">Colwellia maritima</name>
    <dbReference type="NCBI Taxonomy" id="2912588"/>
    <lineage>
        <taxon>Bacteria</taxon>
        <taxon>Pseudomonadati</taxon>
        <taxon>Pseudomonadota</taxon>
        <taxon>Gammaproteobacteria</taxon>
        <taxon>Alteromonadales</taxon>
        <taxon>Colwelliaceae</taxon>
        <taxon>Colwellia</taxon>
    </lineage>
</organism>
<feature type="transmembrane region" description="Helical" evidence="5">
    <location>
        <begin position="384"/>
        <end position="405"/>
    </location>
</feature>
<dbReference type="PANTHER" id="PTHR37422">
    <property type="entry name" value="TEICHURONIC ACID BIOSYNTHESIS PROTEIN TUAE"/>
    <property type="match status" value="1"/>
</dbReference>
<evidence type="ECO:0000256" key="1">
    <source>
        <dbReference type="ARBA" id="ARBA00004141"/>
    </source>
</evidence>
<feature type="transmembrane region" description="Helical" evidence="5">
    <location>
        <begin position="172"/>
        <end position="187"/>
    </location>
</feature>
<dbReference type="EMBL" id="JAKKSL010000001">
    <property type="protein sequence ID" value="MCI2282222.1"/>
    <property type="molecule type" value="Genomic_DNA"/>
</dbReference>
<keyword evidence="3 5" id="KW-1133">Transmembrane helix</keyword>
<keyword evidence="7" id="KW-0436">Ligase</keyword>
<evidence type="ECO:0000313" key="8">
    <source>
        <dbReference type="Proteomes" id="UP001139646"/>
    </source>
</evidence>
<feature type="transmembrane region" description="Helical" evidence="5">
    <location>
        <begin position="39"/>
        <end position="57"/>
    </location>
</feature>
<feature type="domain" description="O-antigen ligase-related" evidence="6">
    <location>
        <begin position="202"/>
        <end position="322"/>
    </location>
</feature>
<protein>
    <submittedName>
        <fullName evidence="7">O-antigen ligase family protein</fullName>
    </submittedName>
</protein>
<keyword evidence="4 5" id="KW-0472">Membrane</keyword>
<keyword evidence="8" id="KW-1185">Reference proteome</keyword>
<feature type="transmembrane region" description="Helical" evidence="5">
    <location>
        <begin position="241"/>
        <end position="260"/>
    </location>
</feature>
<name>A0ABS9WXL1_9GAMM</name>
<feature type="transmembrane region" description="Helical" evidence="5">
    <location>
        <begin position="417"/>
        <end position="436"/>
    </location>
</feature>
<dbReference type="RefSeq" id="WP_242282792.1">
    <property type="nucleotide sequence ID" value="NZ_JAKKSL010000001.1"/>
</dbReference>
<feature type="transmembrane region" description="Helical" evidence="5">
    <location>
        <begin position="217"/>
        <end position="234"/>
    </location>
</feature>
<evidence type="ECO:0000259" key="6">
    <source>
        <dbReference type="Pfam" id="PF04932"/>
    </source>
</evidence>
<feature type="transmembrane region" description="Helical" evidence="5">
    <location>
        <begin position="121"/>
        <end position="139"/>
    </location>
</feature>
<keyword evidence="2 5" id="KW-0812">Transmembrane</keyword>
<feature type="transmembrane region" description="Helical" evidence="5">
    <location>
        <begin position="315"/>
        <end position="336"/>
    </location>
</feature>
<feature type="transmembrane region" description="Helical" evidence="5">
    <location>
        <begin position="69"/>
        <end position="87"/>
    </location>
</feature>
<dbReference type="InterPro" id="IPR051533">
    <property type="entry name" value="WaaL-like"/>
</dbReference>
<dbReference type="GO" id="GO:0016874">
    <property type="term" value="F:ligase activity"/>
    <property type="evidence" value="ECO:0007669"/>
    <property type="project" value="UniProtKB-KW"/>
</dbReference>
<dbReference type="Pfam" id="PF04932">
    <property type="entry name" value="Wzy_C"/>
    <property type="match status" value="1"/>
</dbReference>
<accession>A0ABS9WXL1</accession>
<feature type="transmembrane region" description="Helical" evidence="5">
    <location>
        <begin position="357"/>
        <end position="378"/>
    </location>
</feature>
<comment type="subcellular location">
    <subcellularLocation>
        <location evidence="1">Membrane</location>
        <topology evidence="1">Multi-pass membrane protein</topology>
    </subcellularLocation>
</comment>
<evidence type="ECO:0000256" key="3">
    <source>
        <dbReference type="ARBA" id="ARBA00022989"/>
    </source>
</evidence>
<dbReference type="InterPro" id="IPR007016">
    <property type="entry name" value="O-antigen_ligase-rel_domated"/>
</dbReference>
<dbReference type="Proteomes" id="UP001139646">
    <property type="component" value="Unassembled WGS sequence"/>
</dbReference>
<feature type="transmembrane region" description="Helical" evidence="5">
    <location>
        <begin position="93"/>
        <end position="114"/>
    </location>
</feature>
<evidence type="ECO:0000256" key="2">
    <source>
        <dbReference type="ARBA" id="ARBA00022692"/>
    </source>
</evidence>
<reference evidence="7" key="1">
    <citation type="submission" date="2022-01" db="EMBL/GenBank/DDBJ databases">
        <title>Colwellia maritima, isolated from seawater.</title>
        <authorList>
            <person name="Kristyanto S."/>
            <person name="Jung J."/>
            <person name="Jeon C.O."/>
        </authorList>
    </citation>
    <scope>NUCLEOTIDE SEQUENCE</scope>
    <source>
        <strain evidence="7">MSW7</strain>
    </source>
</reference>
<comment type="caution">
    <text evidence="7">The sequence shown here is derived from an EMBL/GenBank/DDBJ whole genome shotgun (WGS) entry which is preliminary data.</text>
</comment>
<dbReference type="PANTHER" id="PTHR37422:SF13">
    <property type="entry name" value="LIPOPOLYSACCHARIDE BIOSYNTHESIS PROTEIN PA4999-RELATED"/>
    <property type="match status" value="1"/>
</dbReference>
<evidence type="ECO:0000313" key="7">
    <source>
        <dbReference type="EMBL" id="MCI2282222.1"/>
    </source>
</evidence>
<feature type="transmembrane region" description="Helical" evidence="5">
    <location>
        <begin position="194"/>
        <end position="211"/>
    </location>
</feature>
<evidence type="ECO:0000256" key="5">
    <source>
        <dbReference type="SAM" id="Phobius"/>
    </source>
</evidence>
<gene>
    <name evidence="7" type="ORF">L3081_00910</name>
</gene>
<proteinExistence type="predicted"/>
<sequence length="440" mass="50261">MSRYTPEIRSKNSEIGFFFLLLYTLLVFARPQEWGQSVIEFPFIRIFLILSFVFYLLQQAPKNFSIHSTCLFSLIIIILLSGIRNYWAMGGVYSAFGFIISVIIPYLLFTSLLYDLNKVKKIMFASLIATFVMLFHGYSQLNSPSGTAWTGEPLSQGTRITFVGVFNDPNDLAMFFVINIPFAYYFFVTNKSKVIKVGMCIIFLLLFWGVYKTNSRGALLGLLTIITVFIYLTFGKIKTLFLLLITTPIVTIVIGMFRTIDAEEDSAGQRIEAWYTAIDLFKSHPFVGVGMGNFTDYHYITAHNSYALVLAELGFLGYTLWFVVSVFPLLKLYSIINDTLPISPEKEKEWLANRDEYKLGAKVLFLSLTGFLATGFFISRSYSIIWIFIVSLSIALTYLVENIFISKISQRKFNVNLIKKAIFCSVISMILLYFSIRLLL</sequence>
<evidence type="ECO:0000256" key="4">
    <source>
        <dbReference type="ARBA" id="ARBA00023136"/>
    </source>
</evidence>